<dbReference type="SUPFAM" id="SSF50978">
    <property type="entry name" value="WD40 repeat-like"/>
    <property type="match status" value="1"/>
</dbReference>
<dbReference type="OrthoDB" id="64353at2759"/>
<comment type="caution">
    <text evidence="4">The sequence shown here is derived from an EMBL/GenBank/DDBJ whole genome shotgun (WGS) entry which is preliminary data.</text>
</comment>
<feature type="region of interest" description="Disordered" evidence="2">
    <location>
        <begin position="383"/>
        <end position="412"/>
    </location>
</feature>
<dbReference type="Proteomes" id="UP000759537">
    <property type="component" value="Unassembled WGS sequence"/>
</dbReference>
<dbReference type="PANTHER" id="PTHR43991">
    <property type="entry name" value="WD REPEAT PROTEIN (AFU_ORTHOLOGUE AFUA_8G05640)-RELATED"/>
    <property type="match status" value="1"/>
</dbReference>
<feature type="compositionally biased region" description="Low complexity" evidence="2">
    <location>
        <begin position="496"/>
        <end position="513"/>
    </location>
</feature>
<feature type="compositionally biased region" description="Acidic residues" evidence="2">
    <location>
        <begin position="532"/>
        <end position="547"/>
    </location>
</feature>
<evidence type="ECO:0000313" key="5">
    <source>
        <dbReference type="Proteomes" id="UP000759537"/>
    </source>
</evidence>
<protein>
    <recommendedName>
        <fullName evidence="6">DUF2415 domain-containing protein</fullName>
    </recommendedName>
</protein>
<feature type="region of interest" description="Disordered" evidence="2">
    <location>
        <begin position="439"/>
        <end position="474"/>
    </location>
</feature>
<accession>A0A9P5TDE8</accession>
<feature type="compositionally biased region" description="Low complexity" evidence="2">
    <location>
        <begin position="387"/>
        <end position="410"/>
    </location>
</feature>
<dbReference type="Gene3D" id="2.130.10.10">
    <property type="entry name" value="YVTN repeat-like/Quinoprotein amine dehydrogenase"/>
    <property type="match status" value="1"/>
</dbReference>
<dbReference type="EMBL" id="WHVB01000105">
    <property type="protein sequence ID" value="KAF8462072.1"/>
    <property type="molecule type" value="Genomic_DNA"/>
</dbReference>
<evidence type="ECO:0000256" key="1">
    <source>
        <dbReference type="PROSITE-ProRule" id="PRU00221"/>
    </source>
</evidence>
<proteinExistence type="predicted"/>
<feature type="compositionally biased region" description="Basic residues" evidence="2">
    <location>
        <begin position="447"/>
        <end position="459"/>
    </location>
</feature>
<feature type="region of interest" description="Disordered" evidence="2">
    <location>
        <begin position="489"/>
        <end position="571"/>
    </location>
</feature>
<dbReference type="AlphaFoldDB" id="A0A9P5TDE8"/>
<keyword evidence="5" id="KW-1185">Reference proteome</keyword>
<dbReference type="PROSITE" id="PS50082">
    <property type="entry name" value="WD_REPEATS_2"/>
    <property type="match status" value="1"/>
</dbReference>
<organism evidence="4 5">
    <name type="scientific">Russula ochroleuca</name>
    <dbReference type="NCBI Taxonomy" id="152965"/>
    <lineage>
        <taxon>Eukaryota</taxon>
        <taxon>Fungi</taxon>
        <taxon>Dikarya</taxon>
        <taxon>Basidiomycota</taxon>
        <taxon>Agaricomycotina</taxon>
        <taxon>Agaricomycetes</taxon>
        <taxon>Russulales</taxon>
        <taxon>Russulaceae</taxon>
        <taxon>Russula</taxon>
    </lineage>
</organism>
<reference evidence="4" key="1">
    <citation type="submission" date="2019-10" db="EMBL/GenBank/DDBJ databases">
        <authorList>
            <consortium name="DOE Joint Genome Institute"/>
            <person name="Kuo A."/>
            <person name="Miyauchi S."/>
            <person name="Kiss E."/>
            <person name="Drula E."/>
            <person name="Kohler A."/>
            <person name="Sanchez-Garcia M."/>
            <person name="Andreopoulos B."/>
            <person name="Barry K.W."/>
            <person name="Bonito G."/>
            <person name="Buee M."/>
            <person name="Carver A."/>
            <person name="Chen C."/>
            <person name="Cichocki N."/>
            <person name="Clum A."/>
            <person name="Culley D."/>
            <person name="Crous P.W."/>
            <person name="Fauchery L."/>
            <person name="Girlanda M."/>
            <person name="Hayes R."/>
            <person name="Keri Z."/>
            <person name="LaButti K."/>
            <person name="Lipzen A."/>
            <person name="Lombard V."/>
            <person name="Magnuson J."/>
            <person name="Maillard F."/>
            <person name="Morin E."/>
            <person name="Murat C."/>
            <person name="Nolan M."/>
            <person name="Ohm R."/>
            <person name="Pangilinan J."/>
            <person name="Pereira M."/>
            <person name="Perotto S."/>
            <person name="Peter M."/>
            <person name="Riley R."/>
            <person name="Sitrit Y."/>
            <person name="Stielow B."/>
            <person name="Szollosi G."/>
            <person name="Zifcakova L."/>
            <person name="Stursova M."/>
            <person name="Spatafora J.W."/>
            <person name="Tedersoo L."/>
            <person name="Vaario L.-M."/>
            <person name="Yamada A."/>
            <person name="Yan M."/>
            <person name="Wang P."/>
            <person name="Xu J."/>
            <person name="Bruns T."/>
            <person name="Baldrian P."/>
            <person name="Vilgalys R."/>
            <person name="Henrissat B."/>
            <person name="Grigoriev I.V."/>
            <person name="Hibbett D."/>
            <person name="Nagy L.G."/>
            <person name="Martin F.M."/>
        </authorList>
    </citation>
    <scope>NUCLEOTIDE SEQUENCE</scope>
    <source>
        <strain evidence="4">Prilba</strain>
    </source>
</reference>
<feature type="compositionally biased region" description="Low complexity" evidence="2">
    <location>
        <begin position="520"/>
        <end position="531"/>
    </location>
</feature>
<feature type="repeat" description="WD" evidence="1">
    <location>
        <begin position="262"/>
        <end position="292"/>
    </location>
</feature>
<name>A0A9P5TDE8_9AGAM</name>
<gene>
    <name evidence="4" type="ORF">DFH94DRAFT_622432</name>
    <name evidence="3" type="ORF">DFH94DRAFT_640795</name>
</gene>
<evidence type="ECO:0000313" key="4">
    <source>
        <dbReference type="EMBL" id="KAF8486375.1"/>
    </source>
</evidence>
<dbReference type="InterPro" id="IPR036322">
    <property type="entry name" value="WD40_repeat_dom_sf"/>
</dbReference>
<sequence length="654" mass="69806">MARSQSLLTPEPTHIVRQPVTICHVQLRDLIICPDERGVVNYVQDQTIMERDITDPSSTQSPLVSLNYVPNTISSLNIPDSDERLLAAGGQDAELHLSIHSRRTSPRNSSDSPPHGSRRLWQYDGLLSGSINNSVLLTSLSLTRSNESSAEPRVAVSNNDCTVKFFDVNVRGAKGVDGPPKRISEAGTLRLDVPVNHSSISPDGRTLLSVGDSPQVYLHGMTGGARITFNPLARLTLPPFDTPANVHPSQGAGALPASFCTAFSPSGSKFAVASQEGMVAVWDVRSRKPMKVFTTDRSRAPPGGAGGMARSGSRATGTASGWLYEDSWDWTMPGHKAPGWGVRNVKFNTGIGGKEVMTFTEHTSLLHVIDATTFEHEEIIRVPAIVSDPPQSSSPRPTPTSTSAPSSPLPNHQAQSYLRALPTSDDAWTVSPSPLPPRLPHIPVPHLHSHPHPHGHFYHHSYSAAPSPLGHTGGDRERRLRVRVRQIHNVPMATNLPSSGSGSSSTSTSTLPSSRRRSTAEVGDAGVGAMDVDVDTDDGEDGAEAETDCLTSRAPSRAASPPPLPLPRHRYPTGTVVQSGVARDLGVETTSASGAEAEAEAEGAIVVGMPAHLDLAGTCFDPRGAWLYVASTSGIVEWGVRGGEKRWWAEAVWA</sequence>
<dbReference type="InterPro" id="IPR001680">
    <property type="entry name" value="WD40_rpt"/>
</dbReference>
<evidence type="ECO:0008006" key="6">
    <source>
        <dbReference type="Google" id="ProtNLM"/>
    </source>
</evidence>
<evidence type="ECO:0000313" key="3">
    <source>
        <dbReference type="EMBL" id="KAF8462072.1"/>
    </source>
</evidence>
<dbReference type="InterPro" id="IPR015943">
    <property type="entry name" value="WD40/YVTN_repeat-like_dom_sf"/>
</dbReference>
<evidence type="ECO:0000256" key="2">
    <source>
        <dbReference type="SAM" id="MobiDB-lite"/>
    </source>
</evidence>
<dbReference type="Pfam" id="PF00400">
    <property type="entry name" value="WD40"/>
    <property type="match status" value="1"/>
</dbReference>
<feature type="region of interest" description="Disordered" evidence="2">
    <location>
        <begin position="294"/>
        <end position="316"/>
    </location>
</feature>
<reference evidence="4" key="2">
    <citation type="journal article" date="2020" name="Nat. Commun.">
        <title>Large-scale genome sequencing of mycorrhizal fungi provides insights into the early evolution of symbiotic traits.</title>
        <authorList>
            <person name="Miyauchi S."/>
            <person name="Kiss E."/>
            <person name="Kuo A."/>
            <person name="Drula E."/>
            <person name="Kohler A."/>
            <person name="Sanchez-Garcia M."/>
            <person name="Morin E."/>
            <person name="Andreopoulos B."/>
            <person name="Barry K.W."/>
            <person name="Bonito G."/>
            <person name="Buee M."/>
            <person name="Carver A."/>
            <person name="Chen C."/>
            <person name="Cichocki N."/>
            <person name="Clum A."/>
            <person name="Culley D."/>
            <person name="Crous P.W."/>
            <person name="Fauchery L."/>
            <person name="Girlanda M."/>
            <person name="Hayes R.D."/>
            <person name="Keri Z."/>
            <person name="LaButti K."/>
            <person name="Lipzen A."/>
            <person name="Lombard V."/>
            <person name="Magnuson J."/>
            <person name="Maillard F."/>
            <person name="Murat C."/>
            <person name="Nolan M."/>
            <person name="Ohm R.A."/>
            <person name="Pangilinan J."/>
            <person name="Pereira M.F."/>
            <person name="Perotto S."/>
            <person name="Peter M."/>
            <person name="Pfister S."/>
            <person name="Riley R."/>
            <person name="Sitrit Y."/>
            <person name="Stielow J.B."/>
            <person name="Szollosi G."/>
            <person name="Zifcakova L."/>
            <person name="Stursova M."/>
            <person name="Spatafora J.W."/>
            <person name="Tedersoo L."/>
            <person name="Vaario L.M."/>
            <person name="Yamada A."/>
            <person name="Yan M."/>
            <person name="Wang P."/>
            <person name="Xu J."/>
            <person name="Bruns T."/>
            <person name="Baldrian P."/>
            <person name="Vilgalys R."/>
            <person name="Dunand C."/>
            <person name="Henrissat B."/>
            <person name="Grigoriev I.V."/>
            <person name="Hibbett D."/>
            <person name="Nagy L.G."/>
            <person name="Martin F.M."/>
        </authorList>
    </citation>
    <scope>NUCLEOTIDE SEQUENCE</scope>
    <source>
        <strain evidence="4">Prilba</strain>
    </source>
</reference>
<dbReference type="EMBL" id="WHVB01000002">
    <property type="protein sequence ID" value="KAF8486375.1"/>
    <property type="molecule type" value="Genomic_DNA"/>
</dbReference>
<keyword evidence="1" id="KW-0853">WD repeat</keyword>
<dbReference type="PANTHER" id="PTHR43991:SF9">
    <property type="entry name" value="DUF2415 DOMAIN-CONTAINING PROTEIN"/>
    <property type="match status" value="1"/>
</dbReference>